<dbReference type="Proteomes" id="UP000076447">
    <property type="component" value="Unassembled WGS sequence"/>
</dbReference>
<sequence>MALARLRPARSLAVGAVLLTSALLVSGCSAILGPEEAQRDEPNGEVTAASDADVFSLQLGDCINQAESDAETEEFASLPVVPCAEPHNGEVYAELELEDGDFPGATTVEDQAMEHCHGQFEAFVGLSYDESTLIFWPMFPSEQSWELEDDRVIQCFVGPESVTETVTGTLAGAAV</sequence>
<reference evidence="3 5" key="2">
    <citation type="submission" date="2016-06" db="EMBL/GenBank/DDBJ databases">
        <title>Genome sequence of Oerskovia enterophila DSM 43852.</title>
        <authorList>
            <person name="Poehlein A."/>
            <person name="Jag V."/>
            <person name="Bengelsdorf F.R."/>
            <person name="Daniel R."/>
            <person name="Duerre P."/>
        </authorList>
    </citation>
    <scope>NUCLEOTIDE SEQUENCE [LARGE SCALE GENOMIC DNA]</scope>
    <source>
        <strain evidence="3 5">DSM 43852</strain>
    </source>
</reference>
<evidence type="ECO:0000313" key="5">
    <source>
        <dbReference type="Proteomes" id="UP000093412"/>
    </source>
</evidence>
<keyword evidence="5" id="KW-1185">Reference proteome</keyword>
<dbReference type="RefSeq" id="WP_068626849.1">
    <property type="nucleotide sequence ID" value="NZ_LRIE01000073.1"/>
</dbReference>
<dbReference type="Proteomes" id="UP000093412">
    <property type="component" value="Unassembled WGS sequence"/>
</dbReference>
<evidence type="ECO:0000313" key="2">
    <source>
        <dbReference type="EMBL" id="KZM35156.1"/>
    </source>
</evidence>
<evidence type="ECO:0000313" key="4">
    <source>
        <dbReference type="Proteomes" id="UP000076447"/>
    </source>
</evidence>
<dbReference type="InterPro" id="IPR026004">
    <property type="entry name" value="Septum_form"/>
</dbReference>
<organism evidence="2 4">
    <name type="scientific">Oerskovia enterophila</name>
    <dbReference type="NCBI Taxonomy" id="43678"/>
    <lineage>
        <taxon>Bacteria</taxon>
        <taxon>Bacillati</taxon>
        <taxon>Actinomycetota</taxon>
        <taxon>Actinomycetes</taxon>
        <taxon>Micrococcales</taxon>
        <taxon>Cellulomonadaceae</taxon>
        <taxon>Oerskovia</taxon>
    </lineage>
</organism>
<comment type="caution">
    <text evidence="2">The sequence shown here is derived from an EMBL/GenBank/DDBJ whole genome shotgun (WGS) entry which is preliminary data.</text>
</comment>
<evidence type="ECO:0000259" key="1">
    <source>
        <dbReference type="Pfam" id="PF13845"/>
    </source>
</evidence>
<name>A0A163RFG6_9CELL</name>
<reference evidence="2 4" key="1">
    <citation type="submission" date="2016-01" db="EMBL/GenBank/DDBJ databases">
        <title>Genome sequence of Oerskovia enterophila VJag, an agar and cellulose degrading bacterium.</title>
        <authorList>
            <person name="Poehlein A."/>
            <person name="Jag V."/>
            <person name="Bengelsdorf F."/>
            <person name="Duerre P."/>
            <person name="Daniel R."/>
        </authorList>
    </citation>
    <scope>NUCLEOTIDE SEQUENCE [LARGE SCALE GENOMIC DNA]</scope>
    <source>
        <strain evidence="2 4">VJag</strain>
    </source>
</reference>
<dbReference type="STRING" id="43678.OJAG_21240"/>
<gene>
    <name evidence="3" type="ORF">OERS_31700</name>
    <name evidence="2" type="ORF">OJAG_21240</name>
</gene>
<dbReference type="Pfam" id="PF13845">
    <property type="entry name" value="Septum_form"/>
    <property type="match status" value="1"/>
</dbReference>
<evidence type="ECO:0000313" key="3">
    <source>
        <dbReference type="EMBL" id="OCI30141.1"/>
    </source>
</evidence>
<dbReference type="PROSITE" id="PS51257">
    <property type="entry name" value="PROKAR_LIPOPROTEIN"/>
    <property type="match status" value="1"/>
</dbReference>
<proteinExistence type="predicted"/>
<protein>
    <recommendedName>
        <fullName evidence="1">Septum formation-related domain-containing protein</fullName>
    </recommendedName>
</protein>
<dbReference type="PATRIC" id="fig|43678.3.peg.2216"/>
<dbReference type="EMBL" id="LRIE01000073">
    <property type="protein sequence ID" value="KZM35156.1"/>
    <property type="molecule type" value="Genomic_DNA"/>
</dbReference>
<dbReference type="AlphaFoldDB" id="A0A163RFG6"/>
<dbReference type="EMBL" id="MAQA01000044">
    <property type="protein sequence ID" value="OCI30141.1"/>
    <property type="molecule type" value="Genomic_DNA"/>
</dbReference>
<accession>A0A163RFG6</accession>
<feature type="domain" description="Septum formation-related" evidence="1">
    <location>
        <begin position="58"/>
        <end position="147"/>
    </location>
</feature>